<comment type="caution">
    <text evidence="3">The sequence shown here is derived from an EMBL/GenBank/DDBJ whole genome shotgun (WGS) entry which is preliminary data.</text>
</comment>
<dbReference type="OrthoDB" id="5984008at2759"/>
<feature type="domain" description="BHLH" evidence="2">
    <location>
        <begin position="93"/>
        <end position="150"/>
    </location>
</feature>
<dbReference type="InterPro" id="IPR036638">
    <property type="entry name" value="HLH_DNA-bd_sf"/>
</dbReference>
<dbReference type="PANTHER" id="PTHR23349">
    <property type="entry name" value="BASIC HELIX-LOOP-HELIX TRANSCRIPTION FACTOR, TWIST"/>
    <property type="match status" value="1"/>
</dbReference>
<name>A0A8S1D206_9INSE</name>
<proteinExistence type="predicted"/>
<gene>
    <name evidence="3" type="ORF">CLODIP_2_CD09604</name>
</gene>
<dbReference type="EMBL" id="CADEPI010000146">
    <property type="protein sequence ID" value="CAB3377520.1"/>
    <property type="molecule type" value="Genomic_DNA"/>
</dbReference>
<dbReference type="PROSITE" id="PS50888">
    <property type="entry name" value="BHLH"/>
    <property type="match status" value="1"/>
</dbReference>
<organism evidence="3 4">
    <name type="scientific">Cloeon dipterum</name>
    <dbReference type="NCBI Taxonomy" id="197152"/>
    <lineage>
        <taxon>Eukaryota</taxon>
        <taxon>Metazoa</taxon>
        <taxon>Ecdysozoa</taxon>
        <taxon>Arthropoda</taxon>
        <taxon>Hexapoda</taxon>
        <taxon>Insecta</taxon>
        <taxon>Pterygota</taxon>
        <taxon>Palaeoptera</taxon>
        <taxon>Ephemeroptera</taxon>
        <taxon>Pisciforma</taxon>
        <taxon>Baetidae</taxon>
        <taxon>Cloeon</taxon>
    </lineage>
</organism>
<evidence type="ECO:0000256" key="1">
    <source>
        <dbReference type="ARBA" id="ARBA00023125"/>
    </source>
</evidence>
<reference evidence="3 4" key="1">
    <citation type="submission" date="2020-04" db="EMBL/GenBank/DDBJ databases">
        <authorList>
            <person name="Alioto T."/>
            <person name="Alioto T."/>
            <person name="Gomez Garrido J."/>
        </authorList>
    </citation>
    <scope>NUCLEOTIDE SEQUENCE [LARGE SCALE GENOMIC DNA]</scope>
</reference>
<evidence type="ECO:0000313" key="3">
    <source>
        <dbReference type="EMBL" id="CAB3377520.1"/>
    </source>
</evidence>
<dbReference type="Gene3D" id="4.10.280.10">
    <property type="entry name" value="Helix-loop-helix DNA-binding domain"/>
    <property type="match status" value="1"/>
</dbReference>
<accession>A0A8S1D206</accession>
<dbReference type="CDD" id="cd19724">
    <property type="entry name" value="bHLH_TS_ASCL3_like"/>
    <property type="match status" value="1"/>
</dbReference>
<dbReference type="AlphaFoldDB" id="A0A8S1D206"/>
<evidence type="ECO:0000313" key="4">
    <source>
        <dbReference type="Proteomes" id="UP000494165"/>
    </source>
</evidence>
<dbReference type="InterPro" id="IPR011598">
    <property type="entry name" value="bHLH_dom"/>
</dbReference>
<dbReference type="PANTHER" id="PTHR23349:SF108">
    <property type="entry name" value="BHLH DOMAIN-CONTAINING PROTEIN"/>
    <property type="match status" value="1"/>
</dbReference>
<dbReference type="GO" id="GO:0000977">
    <property type="term" value="F:RNA polymerase II transcription regulatory region sequence-specific DNA binding"/>
    <property type="evidence" value="ECO:0007669"/>
    <property type="project" value="TreeGrafter"/>
</dbReference>
<sequence length="155" mass="17745">MRKRVVSTNKGVRDFPALHRTPHFVPEMDSSASNLESSLSSLDFFWSDFEPCPAENKIVSPAKDPFRPENKIPLPDCELLGPIDSYGLAELYSGVRKRNERERQRVRSVNEGFEKLRSMLPSEQFLEVTSQKRLSKVDVLRAAIQYINHLQGLLD</sequence>
<keyword evidence="1" id="KW-0238">DNA-binding</keyword>
<protein>
    <recommendedName>
        <fullName evidence="2">BHLH domain-containing protein</fullName>
    </recommendedName>
</protein>
<dbReference type="GO" id="GO:0046983">
    <property type="term" value="F:protein dimerization activity"/>
    <property type="evidence" value="ECO:0007669"/>
    <property type="project" value="InterPro"/>
</dbReference>
<dbReference type="Pfam" id="PF00010">
    <property type="entry name" value="HLH"/>
    <property type="match status" value="1"/>
</dbReference>
<dbReference type="GO" id="GO:0000981">
    <property type="term" value="F:DNA-binding transcription factor activity, RNA polymerase II-specific"/>
    <property type="evidence" value="ECO:0007669"/>
    <property type="project" value="TreeGrafter"/>
</dbReference>
<keyword evidence="4" id="KW-1185">Reference proteome</keyword>
<dbReference type="GO" id="GO:0032502">
    <property type="term" value="P:developmental process"/>
    <property type="evidence" value="ECO:0007669"/>
    <property type="project" value="TreeGrafter"/>
</dbReference>
<dbReference type="InterPro" id="IPR050283">
    <property type="entry name" value="E-box_TF_Regulators"/>
</dbReference>
<dbReference type="SUPFAM" id="SSF47459">
    <property type="entry name" value="HLH, helix-loop-helix DNA-binding domain"/>
    <property type="match status" value="1"/>
</dbReference>
<dbReference type="SMART" id="SM00353">
    <property type="entry name" value="HLH"/>
    <property type="match status" value="1"/>
</dbReference>
<dbReference type="Proteomes" id="UP000494165">
    <property type="component" value="Unassembled WGS sequence"/>
</dbReference>
<evidence type="ECO:0000259" key="2">
    <source>
        <dbReference type="PROSITE" id="PS50888"/>
    </source>
</evidence>